<organism evidence="2 3">
    <name type="scientific">Anopheles merus</name>
    <name type="common">Mosquito</name>
    <dbReference type="NCBI Taxonomy" id="30066"/>
    <lineage>
        <taxon>Eukaryota</taxon>
        <taxon>Metazoa</taxon>
        <taxon>Ecdysozoa</taxon>
        <taxon>Arthropoda</taxon>
        <taxon>Hexapoda</taxon>
        <taxon>Insecta</taxon>
        <taxon>Pterygota</taxon>
        <taxon>Neoptera</taxon>
        <taxon>Endopterygota</taxon>
        <taxon>Diptera</taxon>
        <taxon>Nematocera</taxon>
        <taxon>Culicoidea</taxon>
        <taxon>Culicidae</taxon>
        <taxon>Anophelinae</taxon>
        <taxon>Anopheles</taxon>
    </lineage>
</organism>
<dbReference type="VEuPathDB" id="VectorBase:AMEM006841"/>
<keyword evidence="3" id="KW-1185">Reference proteome</keyword>
<proteinExistence type="predicted"/>
<dbReference type="AlphaFoldDB" id="A0A182V0K0"/>
<accession>A0A182V0K0</accession>
<feature type="compositionally biased region" description="Polar residues" evidence="1">
    <location>
        <begin position="179"/>
        <end position="213"/>
    </location>
</feature>
<dbReference type="Proteomes" id="UP000075903">
    <property type="component" value="Unassembled WGS sequence"/>
</dbReference>
<feature type="region of interest" description="Disordered" evidence="1">
    <location>
        <begin position="1"/>
        <end position="82"/>
    </location>
</feature>
<reference evidence="2" key="1">
    <citation type="submission" date="2020-05" db="UniProtKB">
        <authorList>
            <consortium name="EnsemblMetazoa"/>
        </authorList>
    </citation>
    <scope>IDENTIFICATION</scope>
    <source>
        <strain evidence="2">MAF</strain>
    </source>
</reference>
<feature type="region of interest" description="Disordered" evidence="1">
    <location>
        <begin position="97"/>
        <end position="213"/>
    </location>
</feature>
<feature type="compositionally biased region" description="Low complexity" evidence="1">
    <location>
        <begin position="56"/>
        <end position="74"/>
    </location>
</feature>
<evidence type="ECO:0000256" key="1">
    <source>
        <dbReference type="SAM" id="MobiDB-lite"/>
    </source>
</evidence>
<evidence type="ECO:0000313" key="3">
    <source>
        <dbReference type="Proteomes" id="UP000075903"/>
    </source>
</evidence>
<feature type="compositionally biased region" description="Low complexity" evidence="1">
    <location>
        <begin position="17"/>
        <end position="27"/>
    </location>
</feature>
<feature type="compositionally biased region" description="Basic and acidic residues" evidence="1">
    <location>
        <begin position="150"/>
        <end position="166"/>
    </location>
</feature>
<evidence type="ECO:0000313" key="2">
    <source>
        <dbReference type="EnsemblMetazoa" id="AMEM006841-PA"/>
    </source>
</evidence>
<name>A0A182V0K0_ANOME</name>
<protein>
    <submittedName>
        <fullName evidence="2">Uncharacterized protein</fullName>
    </submittedName>
</protein>
<sequence length="213" mass="23050">MSRSVRPSVKSGLLHEPSSPSASPTSAGRRKSVALRAESFDEQQLLRVQQPSRPAGSTPGGSLSSSSVRPQSSPKFFRTQSFGDRLLASASPKFVKSKKMFHSIGQKSSSSTVLFYPPETPSAGAGSARQPESNSRAREPPAGHDPLGAYREELRQLRQLQKERFRSRSSSISIERWNESATGPSVSDRLSSAAGQKFTPTARQSMTFQSPSP</sequence>
<dbReference type="EnsemblMetazoa" id="AMEM006841-RA">
    <property type="protein sequence ID" value="AMEM006841-PA"/>
    <property type="gene ID" value="AMEM006841"/>
</dbReference>